<sequence length="165" mass="18945">MKKYYQDFLIRDWVQSDRTRAAQVINYVLSEYGLGWEPNGADRDVLQVEEFYLDTGGEFWVIEHQSQVVGTGAYYPIKRGQKAVEIRKMYLLPSIRGLGLGKYLLQQLEAAIAERGFEQIWIETASVLVEAVKLYESNGYKPATGIETKRCDRVYVKSLDIGHRA</sequence>
<gene>
    <name evidence="3" type="ORF">VF08_32025</name>
</gene>
<dbReference type="RefSeq" id="WP_099071955.1">
    <property type="nucleotide sequence ID" value="NZ_LAHD01000144.1"/>
</dbReference>
<dbReference type="InterPro" id="IPR000182">
    <property type="entry name" value="GNAT_dom"/>
</dbReference>
<dbReference type="GO" id="GO:0008080">
    <property type="term" value="F:N-acetyltransferase activity"/>
    <property type="evidence" value="ECO:0007669"/>
    <property type="project" value="InterPro"/>
</dbReference>
<comment type="caution">
    <text evidence="3">The sequence shown here is derived from an EMBL/GenBank/DDBJ whole genome shotgun (WGS) entry which is preliminary data.</text>
</comment>
<dbReference type="Gene3D" id="3.40.630.30">
    <property type="match status" value="1"/>
</dbReference>
<dbReference type="InterPro" id="IPR050769">
    <property type="entry name" value="NAT_camello-type"/>
</dbReference>
<dbReference type="AlphaFoldDB" id="A0A9Q5Z654"/>
<reference evidence="3 4" key="1">
    <citation type="submission" date="2015-02" db="EMBL/GenBank/DDBJ databases">
        <title>Nostoc linckia genome annotation.</title>
        <authorList>
            <person name="Zhou Z."/>
        </authorList>
    </citation>
    <scope>NUCLEOTIDE SEQUENCE [LARGE SCALE GENOMIC DNA]</scope>
    <source>
        <strain evidence="4">z8</strain>
    </source>
</reference>
<evidence type="ECO:0000313" key="3">
    <source>
        <dbReference type="EMBL" id="PHJ95480.1"/>
    </source>
</evidence>
<evidence type="ECO:0000256" key="1">
    <source>
        <dbReference type="ARBA" id="ARBA00022679"/>
    </source>
</evidence>
<feature type="domain" description="N-acetyltransferase" evidence="2">
    <location>
        <begin position="8"/>
        <end position="162"/>
    </location>
</feature>
<organism evidence="3 4">
    <name type="scientific">Nostoc linckia z8</name>
    <dbReference type="NCBI Taxonomy" id="1628746"/>
    <lineage>
        <taxon>Bacteria</taxon>
        <taxon>Bacillati</taxon>
        <taxon>Cyanobacteriota</taxon>
        <taxon>Cyanophyceae</taxon>
        <taxon>Nostocales</taxon>
        <taxon>Nostocaceae</taxon>
        <taxon>Nostoc</taxon>
    </lineage>
</organism>
<dbReference type="Pfam" id="PF00583">
    <property type="entry name" value="Acetyltransf_1"/>
    <property type="match status" value="1"/>
</dbReference>
<proteinExistence type="predicted"/>
<dbReference type="PANTHER" id="PTHR13947:SF37">
    <property type="entry name" value="LD18367P"/>
    <property type="match status" value="1"/>
</dbReference>
<dbReference type="SUPFAM" id="SSF55729">
    <property type="entry name" value="Acyl-CoA N-acyltransferases (Nat)"/>
    <property type="match status" value="1"/>
</dbReference>
<dbReference type="Proteomes" id="UP000222310">
    <property type="component" value="Unassembled WGS sequence"/>
</dbReference>
<protein>
    <submittedName>
        <fullName evidence="3">Acetyltransferase</fullName>
    </submittedName>
</protein>
<dbReference type="GeneID" id="57097165"/>
<keyword evidence="1" id="KW-0808">Transferase</keyword>
<dbReference type="PANTHER" id="PTHR13947">
    <property type="entry name" value="GNAT FAMILY N-ACETYLTRANSFERASE"/>
    <property type="match status" value="1"/>
</dbReference>
<dbReference type="PROSITE" id="PS51186">
    <property type="entry name" value="GNAT"/>
    <property type="match status" value="1"/>
</dbReference>
<dbReference type="EMBL" id="LAHD01000144">
    <property type="protein sequence ID" value="PHJ95480.1"/>
    <property type="molecule type" value="Genomic_DNA"/>
</dbReference>
<accession>A0A9Q5Z654</accession>
<name>A0A9Q5Z654_NOSLI</name>
<dbReference type="CDD" id="cd04301">
    <property type="entry name" value="NAT_SF"/>
    <property type="match status" value="1"/>
</dbReference>
<evidence type="ECO:0000313" key="4">
    <source>
        <dbReference type="Proteomes" id="UP000222310"/>
    </source>
</evidence>
<evidence type="ECO:0000259" key="2">
    <source>
        <dbReference type="PROSITE" id="PS51186"/>
    </source>
</evidence>
<dbReference type="InterPro" id="IPR016181">
    <property type="entry name" value="Acyl_CoA_acyltransferase"/>
</dbReference>